<feature type="transmembrane region" description="Helical" evidence="1">
    <location>
        <begin position="6"/>
        <end position="23"/>
    </location>
</feature>
<accession>Z9JVQ9</accession>
<feature type="transmembrane region" description="Helical" evidence="1">
    <location>
        <begin position="54"/>
        <end position="76"/>
    </location>
</feature>
<feature type="transmembrane region" description="Helical" evidence="1">
    <location>
        <begin position="30"/>
        <end position="48"/>
    </location>
</feature>
<proteinExistence type="predicted"/>
<organism evidence="2 3">
    <name type="scientific">Brachybacterium phenoliresistens</name>
    <dbReference type="NCBI Taxonomy" id="396014"/>
    <lineage>
        <taxon>Bacteria</taxon>
        <taxon>Bacillati</taxon>
        <taxon>Actinomycetota</taxon>
        <taxon>Actinomycetes</taxon>
        <taxon>Micrococcales</taxon>
        <taxon>Dermabacteraceae</taxon>
        <taxon>Brachybacterium</taxon>
    </lineage>
</organism>
<reference evidence="2 3" key="1">
    <citation type="submission" date="2014-02" db="EMBL/GenBank/DDBJ databases">
        <title>Genome sequence of Brachybacterium phenoliresistens strain W13A50.</title>
        <authorList>
            <person name="Wang X."/>
        </authorList>
    </citation>
    <scope>NUCLEOTIDE SEQUENCE [LARGE SCALE GENOMIC DNA]</scope>
    <source>
        <strain evidence="2 3">W13A50</strain>
    </source>
</reference>
<keyword evidence="3" id="KW-1185">Reference proteome</keyword>
<dbReference type="HOGENOM" id="CLU_2258343_0_0_11"/>
<dbReference type="EMBL" id="JDYK01000004">
    <property type="protein sequence ID" value="EWS82058.1"/>
    <property type="molecule type" value="Genomic_DNA"/>
</dbReference>
<evidence type="ECO:0000313" key="2">
    <source>
        <dbReference type="EMBL" id="EWS82058.1"/>
    </source>
</evidence>
<gene>
    <name evidence="2" type="ORF">BF93_13695</name>
</gene>
<protein>
    <submittedName>
        <fullName evidence="2">Uncharacterized protein</fullName>
    </submittedName>
</protein>
<keyword evidence="1" id="KW-0472">Membrane</keyword>
<sequence>MTFWHLILLVVGILAAIASADALRHRGIGVWPVGILALALVFLAGWTYSAWLSALSLGAAAGVGIVLVATMVRGISLRRRDRRAARAAQDEALRRRLEDRSPG</sequence>
<comment type="caution">
    <text evidence="2">The sequence shown here is derived from an EMBL/GenBank/DDBJ whole genome shotgun (WGS) entry which is preliminary data.</text>
</comment>
<dbReference type="Proteomes" id="UP000023067">
    <property type="component" value="Unassembled WGS sequence"/>
</dbReference>
<keyword evidence="1" id="KW-1133">Transmembrane helix</keyword>
<keyword evidence="1" id="KW-0812">Transmembrane</keyword>
<name>Z9JVQ9_9MICO</name>
<dbReference type="PATRIC" id="fig|396014.3.peg.1090"/>
<evidence type="ECO:0000256" key="1">
    <source>
        <dbReference type="SAM" id="Phobius"/>
    </source>
</evidence>
<dbReference type="eggNOG" id="ENOG5031E5M">
    <property type="taxonomic scope" value="Bacteria"/>
</dbReference>
<dbReference type="AlphaFoldDB" id="Z9JVQ9"/>
<dbReference type="RefSeq" id="WP_038371214.1">
    <property type="nucleotide sequence ID" value="NZ_BAAAOW010000003.1"/>
</dbReference>
<evidence type="ECO:0000313" key="3">
    <source>
        <dbReference type="Proteomes" id="UP000023067"/>
    </source>
</evidence>
<dbReference type="STRING" id="396014.BF93_13695"/>